<name>A0AA38LVA8_9TREE</name>
<organism evidence="2 3">
    <name type="scientific">Dioszegia hungarica</name>
    <dbReference type="NCBI Taxonomy" id="4972"/>
    <lineage>
        <taxon>Eukaryota</taxon>
        <taxon>Fungi</taxon>
        <taxon>Dikarya</taxon>
        <taxon>Basidiomycota</taxon>
        <taxon>Agaricomycotina</taxon>
        <taxon>Tremellomycetes</taxon>
        <taxon>Tremellales</taxon>
        <taxon>Bulleribasidiaceae</taxon>
        <taxon>Dioszegia</taxon>
    </lineage>
</organism>
<gene>
    <name evidence="2" type="ORF">MKK02DRAFT_43735</name>
</gene>
<sequence length="101" mass="11235">MSYNPRNPTNVVRANAWPDADSLCLALLLTLLASLVRWFIYFVYSDIVYTQPAERAAEQAEKAMVEAVRMAQINGARALGELLEELKHLRAAMEIIAGAEV</sequence>
<comment type="caution">
    <text evidence="2">The sequence shown here is derived from an EMBL/GenBank/DDBJ whole genome shotgun (WGS) entry which is preliminary data.</text>
</comment>
<evidence type="ECO:0000313" key="2">
    <source>
        <dbReference type="EMBL" id="KAI9635056.1"/>
    </source>
</evidence>
<dbReference type="RefSeq" id="XP_052944833.1">
    <property type="nucleotide sequence ID" value="XM_053092583.1"/>
</dbReference>
<dbReference type="GeneID" id="77731788"/>
<proteinExistence type="predicted"/>
<evidence type="ECO:0000256" key="1">
    <source>
        <dbReference type="SAM" id="Phobius"/>
    </source>
</evidence>
<dbReference type="Proteomes" id="UP001164286">
    <property type="component" value="Unassembled WGS sequence"/>
</dbReference>
<dbReference type="AlphaFoldDB" id="A0AA38LVA8"/>
<protein>
    <submittedName>
        <fullName evidence="2">Uncharacterized protein</fullName>
    </submittedName>
</protein>
<keyword evidence="1" id="KW-0472">Membrane</keyword>
<accession>A0AA38LVA8</accession>
<keyword evidence="3" id="KW-1185">Reference proteome</keyword>
<dbReference type="EMBL" id="JAKWFO010000005">
    <property type="protein sequence ID" value="KAI9635056.1"/>
    <property type="molecule type" value="Genomic_DNA"/>
</dbReference>
<feature type="transmembrane region" description="Helical" evidence="1">
    <location>
        <begin position="20"/>
        <end position="44"/>
    </location>
</feature>
<keyword evidence="1" id="KW-0812">Transmembrane</keyword>
<keyword evidence="1" id="KW-1133">Transmembrane helix</keyword>
<reference evidence="2" key="1">
    <citation type="journal article" date="2022" name="G3 (Bethesda)">
        <title>High quality genome of the basidiomycete yeast Dioszegia hungarica PDD-24b-2 isolated from cloud water.</title>
        <authorList>
            <person name="Jarrige D."/>
            <person name="Haridas S."/>
            <person name="Bleykasten-Grosshans C."/>
            <person name="Joly M."/>
            <person name="Nadalig T."/>
            <person name="Sancelme M."/>
            <person name="Vuilleumier S."/>
            <person name="Grigoriev I.V."/>
            <person name="Amato P."/>
            <person name="Bringel F."/>
        </authorList>
    </citation>
    <scope>NUCLEOTIDE SEQUENCE</scope>
    <source>
        <strain evidence="2">PDD-24b-2</strain>
    </source>
</reference>
<evidence type="ECO:0000313" key="3">
    <source>
        <dbReference type="Proteomes" id="UP001164286"/>
    </source>
</evidence>